<feature type="domain" description="EGF-like" evidence="14">
    <location>
        <begin position="477"/>
        <end position="519"/>
    </location>
</feature>
<dbReference type="FunFam" id="2.10.25.10:FF:000014">
    <property type="entry name" value="Latent-transforming growth factor beta-binding protein 3"/>
    <property type="match status" value="1"/>
</dbReference>
<feature type="domain" description="EGF-like" evidence="14">
    <location>
        <begin position="898"/>
        <end position="937"/>
    </location>
</feature>
<dbReference type="SMART" id="SM00179">
    <property type="entry name" value="EGF_CA"/>
    <property type="match status" value="15"/>
</dbReference>
<dbReference type="FunFam" id="2.10.25.10:FF:000038">
    <property type="entry name" value="Fibrillin 2"/>
    <property type="match status" value="3"/>
</dbReference>
<dbReference type="InterPro" id="IPR026823">
    <property type="entry name" value="cEGF"/>
</dbReference>
<dbReference type="FunFam" id="2.10.25.10:FF:000005">
    <property type="entry name" value="Fibrillin 2"/>
    <property type="match status" value="1"/>
</dbReference>
<dbReference type="SMART" id="SM00181">
    <property type="entry name" value="EGF"/>
    <property type="match status" value="14"/>
</dbReference>
<feature type="signal peptide" evidence="13">
    <location>
        <begin position="1"/>
        <end position="18"/>
    </location>
</feature>
<dbReference type="Gene3D" id="2.10.25.10">
    <property type="entry name" value="Laminin"/>
    <property type="match status" value="16"/>
</dbReference>
<evidence type="ECO:0000256" key="6">
    <source>
        <dbReference type="ARBA" id="ARBA00022729"/>
    </source>
</evidence>
<sequence length="1466" mass="162529">MWGLLCFVLVVFTRDSYGYIGDKMTETIQLCCNEGRTLARSHSYQDCSASQPVPAGVASDFESLCVIARAQCCREYFQKKRDCDTGIDIATSLKTCSSTKDSAKLCCEECMKGSNAKEERGVDVCKRRSNGNGSEELLADDAYIQCCEKIAHESYKNETVATNSVVVTRKPVKVIASLCEDYAPNELCAHHCIPVPGSYRCECNPGYMLMADGRNCKKVIRNRCKPHNPCQHKCNDNGVEVMCSCRRGYELMADGKSCQDIDECQLNLQVCLPGTQCSNVQGSYKCIPIKKDKDRGKCPPGFSRNIINHVCDDINECKLPNPPCPFYLCENTIGGFKCGGVAGDLSNLGSTPVPPAEDKCPTGFKMGATLECEDVDECAMHKDDCNKLSQFCINTHGAFHCQDIASKHCPPGFKINALSGRCEDIDECEDDDEICREDQICVNQLGQYDCKQKEDKITTSKPECPDGMRLQNGFCEDIDECKENTHLCDLHQSCLNTNGSYDCHCKYGYELDITTNRCVDINECATGQNDCLIGSQRCDNTVGSYLCIRITSCGTGYILHHSTGKCEDIDECALGTHNCLRAGPEYQCFNIPGSFRCVRRRPTTTPLPEYEYEYYDSEEDINGNQTGIDMKPPQPTPTPTTTTTTTTTKPTEPPTTQKSTTEVSTELTPAQTPDDRINNVVPVHFDKEKPDITYVDTKPPERPTTYQPETETTEKREPETPALIENEIQPEIPYVDPKQPEFHPIPESTSEREDIEGPKYDYAPEDPVTPFAQPKPEERSESPIPIPETPPTKVPPRFDYGKAPPKEPEISNTIDPIPLPESPETTYRTPEGTSPQYPHTVLLNPGKEEAVVPGVKKEDGSVVIDTNNVPIDKWTKIDTRPAVECPPGFEKDNDACFDIDECASNTHSCSGLTESCRNTMGGYVCDCAPGFRRDLTTGACDIVTTSSTSTTSTTTSTLPPPTTTEKSKNFFWGYPDYRPPSRPFRPINLCDAGFHLNSQTGRCEDINECTNGQANCASVEICVNTEGGYRCECPPNWRLDEVRHRCMPIRVHGKFPTGYGNVPTYPTTNTKMPVNKAPNPKVPVVTHVDQGSVFKCPWGYKLNDDNTCQDIDECATGEAKCGRIQICTNQPGGYTCSCPPGHRLVGDHECEDVDECVVAGRMPICSQNADCLNTVGSYQCRCHKGFRSAPVNDKVCVDVDECTEARAGTLCQQRCNNVWGSYRCSCHRGYRLNPDNKTCSDIDECVEFKSNVPCVGRCLNEPGSYRCACPGGYRLSEDKRSCIDIDECETGIASCAKSGVFGGTSHICLNTRGSYRCHRISCPPGYRLESKHRCKKIETLCSPGDWNCTHQPTSISYNFITFVSKLYIPDSKVNLFTMRGPGWPNARMKFVLRLINVDAPPSVRDKADIKAFLLIQNNTEAAMSLVRPLEGPQSIELELSMELYSRDQFGGIAVAKIFIYVSEYEF</sequence>
<dbReference type="InterPro" id="IPR000742">
    <property type="entry name" value="EGF"/>
</dbReference>
<protein>
    <recommendedName>
        <fullName evidence="14">EGF-like domain-containing protein</fullName>
    </recommendedName>
</protein>
<keyword evidence="10" id="KW-0325">Glycoprotein</keyword>
<dbReference type="Pfam" id="PF14670">
    <property type="entry name" value="FXa_inhibition"/>
    <property type="match status" value="1"/>
</dbReference>
<feature type="chain" id="PRO_5037323894" description="EGF-like domain-containing protein" evidence="13">
    <location>
        <begin position="19"/>
        <end position="1466"/>
    </location>
</feature>
<evidence type="ECO:0000256" key="4">
    <source>
        <dbReference type="ARBA" id="ARBA00022530"/>
    </source>
</evidence>
<evidence type="ECO:0000256" key="13">
    <source>
        <dbReference type="SAM" id="SignalP"/>
    </source>
</evidence>
<accession>A0A922CH45</accession>
<evidence type="ECO:0000256" key="3">
    <source>
        <dbReference type="ARBA" id="ARBA00022525"/>
    </source>
</evidence>
<dbReference type="PANTHER" id="PTHR24034">
    <property type="entry name" value="EGF-LIKE DOMAIN-CONTAINING PROTEIN"/>
    <property type="match status" value="1"/>
</dbReference>
<feature type="compositionally biased region" description="Basic and acidic residues" evidence="12">
    <location>
        <begin position="749"/>
        <end position="759"/>
    </location>
</feature>
<gene>
    <name evidence="15" type="ORF">O3G_MSEX004554</name>
</gene>
<comment type="similarity">
    <text evidence="2">Belongs to the fibulin family.</text>
</comment>
<keyword evidence="3" id="KW-0964">Secreted</keyword>
<evidence type="ECO:0000256" key="8">
    <source>
        <dbReference type="ARBA" id="ARBA00022837"/>
    </source>
</evidence>
<keyword evidence="9" id="KW-1015">Disulfide bond</keyword>
<dbReference type="EMBL" id="JH668335">
    <property type="protein sequence ID" value="KAG6446615.1"/>
    <property type="molecule type" value="Genomic_DNA"/>
</dbReference>
<dbReference type="InterPro" id="IPR000152">
    <property type="entry name" value="EGF-type_Asp/Asn_hydroxyl_site"/>
</dbReference>
<feature type="domain" description="EGF-like" evidence="14">
    <location>
        <begin position="1005"/>
        <end position="1047"/>
    </location>
</feature>
<dbReference type="Pfam" id="PF07645">
    <property type="entry name" value="EGF_CA"/>
    <property type="match status" value="10"/>
</dbReference>
<feature type="compositionally biased region" description="Polar residues" evidence="12">
    <location>
        <begin position="823"/>
        <end position="835"/>
    </location>
</feature>
<feature type="compositionally biased region" description="Low complexity" evidence="12">
    <location>
        <begin position="639"/>
        <end position="662"/>
    </location>
</feature>
<dbReference type="PROSITE" id="PS01186">
    <property type="entry name" value="EGF_2"/>
    <property type="match status" value="4"/>
</dbReference>
<dbReference type="InterPro" id="IPR009030">
    <property type="entry name" value="Growth_fac_rcpt_cys_sf"/>
</dbReference>
<keyword evidence="6 13" id="KW-0732">Signal</keyword>
<keyword evidence="8" id="KW-0106">Calcium</keyword>
<evidence type="ECO:0000256" key="11">
    <source>
        <dbReference type="PROSITE-ProRule" id="PRU00076"/>
    </source>
</evidence>
<name>A0A922CH45_MANSE</name>
<dbReference type="InterPro" id="IPR050751">
    <property type="entry name" value="ECM_structural_protein"/>
</dbReference>
<reference evidence="15" key="2">
    <citation type="submission" date="2020-12" db="EMBL/GenBank/DDBJ databases">
        <authorList>
            <person name="Kanost M."/>
        </authorList>
    </citation>
    <scope>NUCLEOTIDE SEQUENCE</scope>
</reference>
<dbReference type="PROSITE" id="PS50026">
    <property type="entry name" value="EGF_3"/>
    <property type="match status" value="5"/>
</dbReference>
<evidence type="ECO:0000256" key="9">
    <source>
        <dbReference type="ARBA" id="ARBA00023157"/>
    </source>
</evidence>
<evidence type="ECO:0000259" key="14">
    <source>
        <dbReference type="PROSITE" id="PS50026"/>
    </source>
</evidence>
<comment type="caution">
    <text evidence="15">The sequence shown here is derived from an EMBL/GenBank/DDBJ whole genome shotgun (WGS) entry which is preliminary data.</text>
</comment>
<dbReference type="CDD" id="cd00054">
    <property type="entry name" value="EGF_CA"/>
    <property type="match status" value="6"/>
</dbReference>
<dbReference type="PANTHER" id="PTHR24034:SF111">
    <property type="entry name" value="FIBULIN-2-LIKE ISOFORM X1"/>
    <property type="match status" value="1"/>
</dbReference>
<evidence type="ECO:0000256" key="7">
    <source>
        <dbReference type="ARBA" id="ARBA00022737"/>
    </source>
</evidence>
<dbReference type="PROSITE" id="PS01187">
    <property type="entry name" value="EGF_CA"/>
    <property type="match status" value="7"/>
</dbReference>
<dbReference type="InterPro" id="IPR049883">
    <property type="entry name" value="NOTCH1_EGF-like"/>
</dbReference>
<dbReference type="InterPro" id="IPR055088">
    <property type="entry name" value="Fibulin_C"/>
</dbReference>
<keyword evidence="4" id="KW-0272">Extracellular matrix</keyword>
<dbReference type="SUPFAM" id="SSF57184">
    <property type="entry name" value="Growth factor receptor domain"/>
    <property type="match status" value="7"/>
</dbReference>
<evidence type="ECO:0000313" key="16">
    <source>
        <dbReference type="Proteomes" id="UP000791440"/>
    </source>
</evidence>
<keyword evidence="7" id="KW-0677">Repeat</keyword>
<evidence type="ECO:0000256" key="12">
    <source>
        <dbReference type="SAM" id="MobiDB-lite"/>
    </source>
</evidence>
<organism evidence="15 16">
    <name type="scientific">Manduca sexta</name>
    <name type="common">Tobacco hawkmoth</name>
    <name type="synonym">Tobacco hornworm</name>
    <dbReference type="NCBI Taxonomy" id="7130"/>
    <lineage>
        <taxon>Eukaryota</taxon>
        <taxon>Metazoa</taxon>
        <taxon>Ecdysozoa</taxon>
        <taxon>Arthropoda</taxon>
        <taxon>Hexapoda</taxon>
        <taxon>Insecta</taxon>
        <taxon>Pterygota</taxon>
        <taxon>Neoptera</taxon>
        <taxon>Endopterygota</taxon>
        <taxon>Lepidoptera</taxon>
        <taxon>Glossata</taxon>
        <taxon>Ditrysia</taxon>
        <taxon>Bombycoidea</taxon>
        <taxon>Sphingidae</taxon>
        <taxon>Sphinginae</taxon>
        <taxon>Sphingini</taxon>
        <taxon>Manduca</taxon>
    </lineage>
</organism>
<comment type="caution">
    <text evidence="11">Lacks conserved residue(s) required for the propagation of feature annotation.</text>
</comment>
<evidence type="ECO:0000256" key="2">
    <source>
        <dbReference type="ARBA" id="ARBA00006127"/>
    </source>
</evidence>
<feature type="domain" description="EGF-like" evidence="14">
    <location>
        <begin position="1110"/>
        <end position="1151"/>
    </location>
</feature>
<dbReference type="FunFam" id="2.10.25.10:FF:000240">
    <property type="entry name" value="Vitamin K-dependent protein S"/>
    <property type="match status" value="1"/>
</dbReference>
<dbReference type="Pfam" id="PF12662">
    <property type="entry name" value="cEGF"/>
    <property type="match status" value="3"/>
</dbReference>
<keyword evidence="5 11" id="KW-0245">EGF-like domain</keyword>
<dbReference type="InterPro" id="IPR001881">
    <property type="entry name" value="EGF-like_Ca-bd_dom"/>
</dbReference>
<proteinExistence type="inferred from homology"/>
<comment type="subcellular location">
    <subcellularLocation>
        <location evidence="1">Secreted</location>
        <location evidence="1">Extracellular space</location>
        <location evidence="1">Extracellular matrix</location>
    </subcellularLocation>
</comment>
<evidence type="ECO:0000256" key="1">
    <source>
        <dbReference type="ARBA" id="ARBA00004498"/>
    </source>
</evidence>
<dbReference type="InterPro" id="IPR018097">
    <property type="entry name" value="EGF_Ca-bd_CS"/>
</dbReference>
<dbReference type="Proteomes" id="UP000791440">
    <property type="component" value="Unassembled WGS sequence"/>
</dbReference>
<evidence type="ECO:0000256" key="10">
    <source>
        <dbReference type="ARBA" id="ARBA00023180"/>
    </source>
</evidence>
<reference evidence="15" key="1">
    <citation type="journal article" date="2016" name="Insect Biochem. Mol. Biol.">
        <title>Multifaceted biological insights from a draft genome sequence of the tobacco hornworm moth, Manduca sexta.</title>
        <authorList>
            <person name="Kanost M.R."/>
            <person name="Arrese E.L."/>
            <person name="Cao X."/>
            <person name="Chen Y.R."/>
            <person name="Chellapilla S."/>
            <person name="Goldsmith M.R."/>
            <person name="Grosse-Wilde E."/>
            <person name="Heckel D.G."/>
            <person name="Herndon N."/>
            <person name="Jiang H."/>
            <person name="Papanicolaou A."/>
            <person name="Qu J."/>
            <person name="Soulages J.L."/>
            <person name="Vogel H."/>
            <person name="Walters J."/>
            <person name="Waterhouse R.M."/>
            <person name="Ahn S.J."/>
            <person name="Almeida F.C."/>
            <person name="An C."/>
            <person name="Aqrawi P."/>
            <person name="Bretschneider A."/>
            <person name="Bryant W.B."/>
            <person name="Bucks S."/>
            <person name="Chao H."/>
            <person name="Chevignon G."/>
            <person name="Christen J.M."/>
            <person name="Clarke D.F."/>
            <person name="Dittmer N.T."/>
            <person name="Ferguson L.C.F."/>
            <person name="Garavelou S."/>
            <person name="Gordon K.H.J."/>
            <person name="Gunaratna R.T."/>
            <person name="Han Y."/>
            <person name="Hauser F."/>
            <person name="He Y."/>
            <person name="Heidel-Fischer H."/>
            <person name="Hirsh A."/>
            <person name="Hu Y."/>
            <person name="Jiang H."/>
            <person name="Kalra D."/>
            <person name="Klinner C."/>
            <person name="Konig C."/>
            <person name="Kovar C."/>
            <person name="Kroll A.R."/>
            <person name="Kuwar S.S."/>
            <person name="Lee S.L."/>
            <person name="Lehman R."/>
            <person name="Li K."/>
            <person name="Li Z."/>
            <person name="Liang H."/>
            <person name="Lovelace S."/>
            <person name="Lu Z."/>
            <person name="Mansfield J.H."/>
            <person name="McCulloch K.J."/>
            <person name="Mathew T."/>
            <person name="Morton B."/>
            <person name="Muzny D.M."/>
            <person name="Neunemann D."/>
            <person name="Ongeri F."/>
            <person name="Pauchet Y."/>
            <person name="Pu L.L."/>
            <person name="Pyrousis I."/>
            <person name="Rao X.J."/>
            <person name="Redding A."/>
            <person name="Roesel C."/>
            <person name="Sanchez-Gracia A."/>
            <person name="Schaack S."/>
            <person name="Shukla A."/>
            <person name="Tetreau G."/>
            <person name="Wang Y."/>
            <person name="Xiong G.H."/>
            <person name="Traut W."/>
            <person name="Walsh T.K."/>
            <person name="Worley K.C."/>
            <person name="Wu D."/>
            <person name="Wu W."/>
            <person name="Wu Y.Q."/>
            <person name="Zhang X."/>
            <person name="Zou Z."/>
            <person name="Zucker H."/>
            <person name="Briscoe A.D."/>
            <person name="Burmester T."/>
            <person name="Clem R.J."/>
            <person name="Feyereisen R."/>
            <person name="Grimmelikhuijzen C.J.P."/>
            <person name="Hamodrakas S.J."/>
            <person name="Hansson B.S."/>
            <person name="Huguet E."/>
            <person name="Jermiin L.S."/>
            <person name="Lan Q."/>
            <person name="Lehman H.K."/>
            <person name="Lorenzen M."/>
            <person name="Merzendorfer H."/>
            <person name="Michalopoulos I."/>
            <person name="Morton D.B."/>
            <person name="Muthukrishnan S."/>
            <person name="Oakeshott J.G."/>
            <person name="Palmer W."/>
            <person name="Park Y."/>
            <person name="Passarelli A.L."/>
            <person name="Rozas J."/>
            <person name="Schwartz L.M."/>
            <person name="Smith W."/>
            <person name="Southgate A."/>
            <person name="Vilcinskas A."/>
            <person name="Vogt R."/>
            <person name="Wang P."/>
            <person name="Werren J."/>
            <person name="Yu X.Q."/>
            <person name="Zhou J.J."/>
            <person name="Brown S.J."/>
            <person name="Scherer S.E."/>
            <person name="Richards S."/>
            <person name="Blissard G.W."/>
        </authorList>
    </citation>
    <scope>NUCLEOTIDE SEQUENCE</scope>
</reference>
<dbReference type="Pfam" id="PF22914">
    <property type="entry name" value="Fibulin_C"/>
    <property type="match status" value="1"/>
</dbReference>
<dbReference type="PROSITE" id="PS00010">
    <property type="entry name" value="ASX_HYDROXYL"/>
    <property type="match status" value="7"/>
</dbReference>
<feature type="region of interest" description="Disordered" evidence="12">
    <location>
        <begin position="691"/>
        <end position="835"/>
    </location>
</feature>
<evidence type="ECO:0000313" key="15">
    <source>
        <dbReference type="EMBL" id="KAG6446615.1"/>
    </source>
</evidence>
<evidence type="ECO:0000256" key="5">
    <source>
        <dbReference type="ARBA" id="ARBA00022536"/>
    </source>
</evidence>
<dbReference type="GO" id="GO:0005509">
    <property type="term" value="F:calcium ion binding"/>
    <property type="evidence" value="ECO:0007669"/>
    <property type="project" value="InterPro"/>
</dbReference>
<feature type="domain" description="EGF-like" evidence="14">
    <location>
        <begin position="1152"/>
        <end position="1197"/>
    </location>
</feature>
<keyword evidence="16" id="KW-1185">Reference proteome</keyword>
<feature type="region of interest" description="Disordered" evidence="12">
    <location>
        <begin position="620"/>
        <end position="677"/>
    </location>
</feature>
<feature type="compositionally biased region" description="Pro residues" evidence="12">
    <location>
        <begin position="784"/>
        <end position="794"/>
    </location>
</feature>